<sequence>MLLFCLFALIYASVEENNMLLNDCNVQRMIFCTSQVCANKGNHWCYNLLFKKHTLLLCYNHIPSPPIFTALYSAPAPRHLGRCTCVVDCYEVQVTCVGFALKAPRLQ</sequence>
<evidence type="ECO:0000313" key="2">
    <source>
        <dbReference type="EMBL" id="OCT97810.1"/>
    </source>
</evidence>
<proteinExistence type="predicted"/>
<evidence type="ECO:0000313" key="3">
    <source>
        <dbReference type="Proteomes" id="UP000694892"/>
    </source>
</evidence>
<protein>
    <recommendedName>
        <fullName evidence="4">Secreted protein</fullName>
    </recommendedName>
</protein>
<feature type="signal peptide" evidence="1">
    <location>
        <begin position="1"/>
        <end position="16"/>
    </location>
</feature>
<accession>A0A974DUN1</accession>
<keyword evidence="1" id="KW-0732">Signal</keyword>
<organism evidence="2 3">
    <name type="scientific">Xenopus laevis</name>
    <name type="common">African clawed frog</name>
    <dbReference type="NCBI Taxonomy" id="8355"/>
    <lineage>
        <taxon>Eukaryota</taxon>
        <taxon>Metazoa</taxon>
        <taxon>Chordata</taxon>
        <taxon>Craniata</taxon>
        <taxon>Vertebrata</taxon>
        <taxon>Euteleostomi</taxon>
        <taxon>Amphibia</taxon>
        <taxon>Batrachia</taxon>
        <taxon>Anura</taxon>
        <taxon>Pipoidea</taxon>
        <taxon>Pipidae</taxon>
        <taxon>Xenopodinae</taxon>
        <taxon>Xenopus</taxon>
        <taxon>Xenopus</taxon>
    </lineage>
</organism>
<evidence type="ECO:0000256" key="1">
    <source>
        <dbReference type="SAM" id="SignalP"/>
    </source>
</evidence>
<gene>
    <name evidence="2" type="ORF">XELAEV_18010041mg</name>
</gene>
<dbReference type="Proteomes" id="UP000694892">
    <property type="component" value="Chromosome 1S"/>
</dbReference>
<feature type="chain" id="PRO_5036965641" description="Secreted protein" evidence="1">
    <location>
        <begin position="17"/>
        <end position="107"/>
    </location>
</feature>
<dbReference type="AlphaFoldDB" id="A0A974DUN1"/>
<reference evidence="3" key="1">
    <citation type="journal article" date="2016" name="Nature">
        <title>Genome evolution in the allotetraploid frog Xenopus laevis.</title>
        <authorList>
            <person name="Session A.M."/>
            <person name="Uno Y."/>
            <person name="Kwon T."/>
            <person name="Chapman J.A."/>
            <person name="Toyoda A."/>
            <person name="Takahashi S."/>
            <person name="Fukui A."/>
            <person name="Hikosaka A."/>
            <person name="Suzuki A."/>
            <person name="Kondo M."/>
            <person name="van Heeringen S.J."/>
            <person name="Quigley I."/>
            <person name="Heinz S."/>
            <person name="Ogino H."/>
            <person name="Ochi H."/>
            <person name="Hellsten U."/>
            <person name="Lyons J.B."/>
            <person name="Simakov O."/>
            <person name="Putnam N."/>
            <person name="Stites J."/>
            <person name="Kuroki Y."/>
            <person name="Tanaka T."/>
            <person name="Michiue T."/>
            <person name="Watanabe M."/>
            <person name="Bogdanovic O."/>
            <person name="Lister R."/>
            <person name="Georgiou G."/>
            <person name="Paranjpe S.S."/>
            <person name="van Kruijsbergen I."/>
            <person name="Shu S."/>
            <person name="Carlson J."/>
            <person name="Kinoshita T."/>
            <person name="Ohta Y."/>
            <person name="Mawaribuchi S."/>
            <person name="Jenkins J."/>
            <person name="Grimwood J."/>
            <person name="Schmutz J."/>
            <person name="Mitros T."/>
            <person name="Mozaffari S.V."/>
            <person name="Suzuki Y."/>
            <person name="Haramoto Y."/>
            <person name="Yamamoto T.S."/>
            <person name="Takagi C."/>
            <person name="Heald R."/>
            <person name="Miller K."/>
            <person name="Haudenschild C."/>
            <person name="Kitzman J."/>
            <person name="Nakayama T."/>
            <person name="Izutsu Y."/>
            <person name="Robert J."/>
            <person name="Fortriede J."/>
            <person name="Burns K."/>
            <person name="Lotay V."/>
            <person name="Karimi K."/>
            <person name="Yasuoka Y."/>
            <person name="Dichmann D.S."/>
            <person name="Flajnik M.F."/>
            <person name="Houston D.W."/>
            <person name="Shendure J."/>
            <person name="DuPasquier L."/>
            <person name="Vize P.D."/>
            <person name="Zorn A.M."/>
            <person name="Ito M."/>
            <person name="Marcotte E.M."/>
            <person name="Wallingford J.B."/>
            <person name="Ito Y."/>
            <person name="Asashima M."/>
            <person name="Ueno N."/>
            <person name="Matsuda Y."/>
            <person name="Veenstra G.J."/>
            <person name="Fujiyama A."/>
            <person name="Harland R.M."/>
            <person name="Taira M."/>
            <person name="Rokhsar D.S."/>
        </authorList>
    </citation>
    <scope>NUCLEOTIDE SEQUENCE [LARGE SCALE GENOMIC DNA]</scope>
    <source>
        <strain evidence="3">J</strain>
    </source>
</reference>
<evidence type="ECO:0008006" key="4">
    <source>
        <dbReference type="Google" id="ProtNLM"/>
    </source>
</evidence>
<dbReference type="EMBL" id="CM004467">
    <property type="protein sequence ID" value="OCT97810.1"/>
    <property type="molecule type" value="Genomic_DNA"/>
</dbReference>
<name>A0A974DUN1_XENLA</name>